<protein>
    <submittedName>
        <fullName evidence="1">Uncharacterized protein</fullName>
    </submittedName>
</protein>
<name>A0A6J4T3B4_9SPHN</name>
<dbReference type="AlphaFoldDB" id="A0A6J4T3B4"/>
<accession>A0A6J4T3B4</accession>
<proteinExistence type="predicted"/>
<gene>
    <name evidence="1" type="ORF">AVDCRST_MAG39-2118</name>
</gene>
<organism evidence="1">
    <name type="scientific">uncultured Sphingomonadaceae bacterium</name>
    <dbReference type="NCBI Taxonomy" id="169976"/>
    <lineage>
        <taxon>Bacteria</taxon>
        <taxon>Pseudomonadati</taxon>
        <taxon>Pseudomonadota</taxon>
        <taxon>Alphaproteobacteria</taxon>
        <taxon>Sphingomonadales</taxon>
        <taxon>Sphingomonadaceae</taxon>
        <taxon>environmental samples</taxon>
    </lineage>
</organism>
<evidence type="ECO:0000313" key="1">
    <source>
        <dbReference type="EMBL" id="CAA9512603.1"/>
    </source>
</evidence>
<sequence length="72" mass="7218">MVGGRVGTPAVILDRDRIGVWHGAGAGEHAALVDSGRSDGSLRYSGEPVPAGLPLLLADGDGGTVRDVAVAR</sequence>
<dbReference type="EMBL" id="CADCVW010000087">
    <property type="protein sequence ID" value="CAA9512603.1"/>
    <property type="molecule type" value="Genomic_DNA"/>
</dbReference>
<reference evidence="1" key="1">
    <citation type="submission" date="2020-02" db="EMBL/GenBank/DDBJ databases">
        <authorList>
            <person name="Meier V. D."/>
        </authorList>
    </citation>
    <scope>NUCLEOTIDE SEQUENCE</scope>
    <source>
        <strain evidence="1">AVDCRST_MAG39</strain>
    </source>
</reference>